<reference evidence="2" key="2">
    <citation type="submission" date="2023-04" db="EMBL/GenBank/DDBJ databases">
        <authorList>
            <person name="Bruccoleri R.E."/>
            <person name="Oakeley E.J."/>
            <person name="Faust A.-M."/>
            <person name="Dessus-Babus S."/>
            <person name="Altorfer M."/>
            <person name="Burckhardt D."/>
            <person name="Oertli M."/>
            <person name="Naumann U."/>
            <person name="Petersen F."/>
            <person name="Wong J."/>
        </authorList>
    </citation>
    <scope>NUCLEOTIDE SEQUENCE</scope>
    <source>
        <strain evidence="2">GSM-AAB239-AS_SAM_17_03QT</strain>
        <tissue evidence="2">Leaf</tissue>
    </source>
</reference>
<dbReference type="PANTHER" id="PTHR10366">
    <property type="entry name" value="NAD DEPENDENT EPIMERASE/DEHYDRATASE"/>
    <property type="match status" value="1"/>
</dbReference>
<dbReference type="InterPro" id="IPR050425">
    <property type="entry name" value="NAD(P)_dehydrat-like"/>
</dbReference>
<organism evidence="2 3">
    <name type="scientific">Iris pallida</name>
    <name type="common">Sweet iris</name>
    <dbReference type="NCBI Taxonomy" id="29817"/>
    <lineage>
        <taxon>Eukaryota</taxon>
        <taxon>Viridiplantae</taxon>
        <taxon>Streptophyta</taxon>
        <taxon>Embryophyta</taxon>
        <taxon>Tracheophyta</taxon>
        <taxon>Spermatophyta</taxon>
        <taxon>Magnoliopsida</taxon>
        <taxon>Liliopsida</taxon>
        <taxon>Asparagales</taxon>
        <taxon>Iridaceae</taxon>
        <taxon>Iridoideae</taxon>
        <taxon>Irideae</taxon>
        <taxon>Iris</taxon>
    </lineage>
</organism>
<comment type="caution">
    <text evidence="2">The sequence shown here is derived from an EMBL/GenBank/DDBJ whole genome shotgun (WGS) entry which is preliminary data.</text>
</comment>
<evidence type="ECO:0000313" key="2">
    <source>
        <dbReference type="EMBL" id="KAJ6833099.1"/>
    </source>
</evidence>
<keyword evidence="3" id="KW-1185">Reference proteome</keyword>
<keyword evidence="1" id="KW-0560">Oxidoreductase</keyword>
<dbReference type="Gene3D" id="3.40.50.720">
    <property type="entry name" value="NAD(P)-binding Rossmann-like Domain"/>
    <property type="match status" value="1"/>
</dbReference>
<evidence type="ECO:0000256" key="1">
    <source>
        <dbReference type="ARBA" id="ARBA00023002"/>
    </source>
</evidence>
<accession>A0AAX6GWI6</accession>
<gene>
    <name evidence="2" type="ORF">M6B38_340775</name>
</gene>
<reference evidence="2" key="1">
    <citation type="journal article" date="2023" name="GigaByte">
        <title>Genome assembly of the bearded iris, Iris pallida Lam.</title>
        <authorList>
            <person name="Bruccoleri R.E."/>
            <person name="Oakeley E.J."/>
            <person name="Faust A.M.E."/>
            <person name="Altorfer M."/>
            <person name="Dessus-Babus S."/>
            <person name="Burckhardt D."/>
            <person name="Oertli M."/>
            <person name="Naumann U."/>
            <person name="Petersen F."/>
            <person name="Wong J."/>
        </authorList>
    </citation>
    <scope>NUCLEOTIDE SEQUENCE</scope>
    <source>
        <strain evidence="2">GSM-AAB239-AS_SAM_17_03QT</strain>
    </source>
</reference>
<dbReference type="InterPro" id="IPR036291">
    <property type="entry name" value="NAD(P)-bd_dom_sf"/>
</dbReference>
<protein>
    <submittedName>
        <fullName evidence="2">Cinnamoyl-CoA reductase 2-like</fullName>
    </submittedName>
</protein>
<dbReference type="SUPFAM" id="SSF51735">
    <property type="entry name" value="NAD(P)-binding Rossmann-fold domains"/>
    <property type="match status" value="1"/>
</dbReference>
<dbReference type="EMBL" id="JANAVB010015400">
    <property type="protein sequence ID" value="KAJ6833099.1"/>
    <property type="molecule type" value="Genomic_DNA"/>
</dbReference>
<dbReference type="PANTHER" id="PTHR10366:SF831">
    <property type="entry name" value="NAD-DEPENDENT EPIMERASE_DEHYDRATASE DOMAIN-CONTAINING PROTEIN"/>
    <property type="match status" value="1"/>
</dbReference>
<dbReference type="AlphaFoldDB" id="A0AAX6GWI6"/>
<evidence type="ECO:0000313" key="3">
    <source>
        <dbReference type="Proteomes" id="UP001140949"/>
    </source>
</evidence>
<name>A0AAX6GWI6_IRIPA</name>
<sequence>MNPSWPQDKLMDEGCWSDKEYCRKTENWYCLSKTLAEADALDYAAKHGLDVVTVCPAMVLGPLLQATVNSSSLFLLNLLKVCLQCAGEPRWVRRLSSNVLRCRAISGALEHCKGSEALYTGHNVLEHRHESFHLVSHLARLLCFERESLSEL</sequence>
<proteinExistence type="predicted"/>
<dbReference type="GO" id="GO:0016616">
    <property type="term" value="F:oxidoreductase activity, acting on the CH-OH group of donors, NAD or NADP as acceptor"/>
    <property type="evidence" value="ECO:0007669"/>
    <property type="project" value="TreeGrafter"/>
</dbReference>
<dbReference type="Proteomes" id="UP001140949">
    <property type="component" value="Unassembled WGS sequence"/>
</dbReference>